<accession>A0AA88L9G5</accession>
<comment type="caution">
    <text evidence="2">The sequence shown here is derived from an EMBL/GenBank/DDBJ whole genome shotgun (WGS) entry which is preliminary data.</text>
</comment>
<dbReference type="PANTHER" id="PTHR45749">
    <property type="match status" value="1"/>
</dbReference>
<protein>
    <recommendedName>
        <fullName evidence="1">DUF4371 domain-containing protein</fullName>
    </recommendedName>
</protein>
<proteinExistence type="predicted"/>
<name>A0AA88L9G5_ARTSF</name>
<keyword evidence="3" id="KW-1185">Reference proteome</keyword>
<dbReference type="PANTHER" id="PTHR45749:SF21">
    <property type="entry name" value="DUF4371 DOMAIN-CONTAINING PROTEIN"/>
    <property type="match status" value="1"/>
</dbReference>
<dbReference type="Pfam" id="PF14291">
    <property type="entry name" value="DUF4371"/>
    <property type="match status" value="1"/>
</dbReference>
<evidence type="ECO:0000313" key="3">
    <source>
        <dbReference type="Proteomes" id="UP001187531"/>
    </source>
</evidence>
<dbReference type="InterPro" id="IPR025398">
    <property type="entry name" value="DUF4371"/>
</dbReference>
<sequence>MARIFDRTGLGVLFKLPIFQWILAKIRRKTEVAGVSCLSKEREKEILEDRQYVKALLKPTALLGRQDLALRGHDEGESSANQGNFVETVHLLAEINPDSMKNSLEACGHYMSHEYQNDYIEVIGNEIKISIVKTVREAEYLAVLAENTNDLSKKEQLVALTPNPKILWTRIYFF</sequence>
<organism evidence="2 3">
    <name type="scientific">Artemia franciscana</name>
    <name type="common">Brine shrimp</name>
    <name type="synonym">Artemia sanfranciscana</name>
    <dbReference type="NCBI Taxonomy" id="6661"/>
    <lineage>
        <taxon>Eukaryota</taxon>
        <taxon>Metazoa</taxon>
        <taxon>Ecdysozoa</taxon>
        <taxon>Arthropoda</taxon>
        <taxon>Crustacea</taxon>
        <taxon>Branchiopoda</taxon>
        <taxon>Anostraca</taxon>
        <taxon>Artemiidae</taxon>
        <taxon>Artemia</taxon>
    </lineage>
</organism>
<dbReference type="Proteomes" id="UP001187531">
    <property type="component" value="Unassembled WGS sequence"/>
</dbReference>
<reference evidence="2" key="1">
    <citation type="submission" date="2023-07" db="EMBL/GenBank/DDBJ databases">
        <title>Chromosome-level genome assembly of Artemia franciscana.</title>
        <authorList>
            <person name="Jo E."/>
        </authorList>
    </citation>
    <scope>NUCLEOTIDE SEQUENCE</scope>
    <source>
        <tissue evidence="2">Whole body</tissue>
    </source>
</reference>
<gene>
    <name evidence="2" type="ORF">QYM36_006580</name>
</gene>
<feature type="domain" description="DUF4371" evidence="1">
    <location>
        <begin position="50"/>
        <end position="158"/>
    </location>
</feature>
<evidence type="ECO:0000313" key="2">
    <source>
        <dbReference type="EMBL" id="KAK2717824.1"/>
    </source>
</evidence>
<dbReference type="EMBL" id="JAVRJZ010000010">
    <property type="protein sequence ID" value="KAK2717824.1"/>
    <property type="molecule type" value="Genomic_DNA"/>
</dbReference>
<evidence type="ECO:0000259" key="1">
    <source>
        <dbReference type="Pfam" id="PF14291"/>
    </source>
</evidence>
<dbReference type="AlphaFoldDB" id="A0AA88L9G5"/>